<protein>
    <submittedName>
        <fullName evidence="4">Inositol monophosphatase family protein</fullName>
    </submittedName>
</protein>
<evidence type="ECO:0000256" key="1">
    <source>
        <dbReference type="ARBA" id="ARBA00022723"/>
    </source>
</evidence>
<evidence type="ECO:0000313" key="4">
    <source>
        <dbReference type="EMBL" id="UUX33888.1"/>
    </source>
</evidence>
<sequence length="258" mass="28885">MTLKDKHFFALAIISQAYDIIKASTKVAVETKAHSRDLVTVVDKTVQEHINQAIQTQYPDDQIIGEENWTGKVDRLTDHVWVIDPIDGTTNFVKQQTDYGIMLAYFENGKSALSYVYLVDSGHLYYAIKGYGVYCNHHKLAKPKDLTLKESLIAIGIRENFNTSLLETIVNKAFDIRYYGSSAVDGTRTITGNLGAFINPAGGPWDFAPFILFAEELGLTMSNFAGEPLKITDYSDFIIASASVYQELKEELQAYTIE</sequence>
<dbReference type="CDD" id="cd01637">
    <property type="entry name" value="IMPase_like"/>
    <property type="match status" value="1"/>
</dbReference>
<dbReference type="Pfam" id="PF00459">
    <property type="entry name" value="Inositol_P"/>
    <property type="match status" value="1"/>
</dbReference>
<evidence type="ECO:0000256" key="2">
    <source>
        <dbReference type="ARBA" id="ARBA00022801"/>
    </source>
</evidence>
<evidence type="ECO:0000256" key="3">
    <source>
        <dbReference type="ARBA" id="ARBA00022842"/>
    </source>
</evidence>
<dbReference type="PRINTS" id="PR00377">
    <property type="entry name" value="IMPHPHTASES"/>
</dbReference>
<keyword evidence="3" id="KW-0460">Magnesium</keyword>
<dbReference type="InterPro" id="IPR000760">
    <property type="entry name" value="Inositol_monophosphatase-like"/>
</dbReference>
<dbReference type="InterPro" id="IPR020583">
    <property type="entry name" value="Inositol_monoP_metal-BS"/>
</dbReference>
<dbReference type="SUPFAM" id="SSF56655">
    <property type="entry name" value="Carbohydrate phosphatase"/>
    <property type="match status" value="1"/>
</dbReference>
<gene>
    <name evidence="4" type="ORF">NRE15_13545</name>
</gene>
<keyword evidence="5" id="KW-1185">Reference proteome</keyword>
<proteinExistence type="predicted"/>
<dbReference type="RefSeq" id="WP_313793391.1">
    <property type="nucleotide sequence ID" value="NZ_CP102453.1"/>
</dbReference>
<keyword evidence="2" id="KW-0378">Hydrolase</keyword>
<name>A0ABY5P637_9LACT</name>
<dbReference type="EMBL" id="CP102453">
    <property type="protein sequence ID" value="UUX33888.1"/>
    <property type="molecule type" value="Genomic_DNA"/>
</dbReference>
<organism evidence="4 5">
    <name type="scientific">Fundicoccus culcitae</name>
    <dbReference type="NCBI Taxonomy" id="2969821"/>
    <lineage>
        <taxon>Bacteria</taxon>
        <taxon>Bacillati</taxon>
        <taxon>Bacillota</taxon>
        <taxon>Bacilli</taxon>
        <taxon>Lactobacillales</taxon>
        <taxon>Aerococcaceae</taxon>
        <taxon>Fundicoccus</taxon>
    </lineage>
</organism>
<evidence type="ECO:0000313" key="5">
    <source>
        <dbReference type="Proteomes" id="UP001315967"/>
    </source>
</evidence>
<dbReference type="Gene3D" id="3.40.190.80">
    <property type="match status" value="1"/>
</dbReference>
<dbReference type="Gene3D" id="3.30.540.10">
    <property type="entry name" value="Fructose-1,6-Bisphosphatase, subunit A, domain 1"/>
    <property type="match status" value="1"/>
</dbReference>
<dbReference type="PANTHER" id="PTHR20854">
    <property type="entry name" value="INOSITOL MONOPHOSPHATASE"/>
    <property type="match status" value="1"/>
</dbReference>
<dbReference type="PROSITE" id="PS00629">
    <property type="entry name" value="IMP_1"/>
    <property type="match status" value="1"/>
</dbReference>
<dbReference type="Proteomes" id="UP001315967">
    <property type="component" value="Chromosome"/>
</dbReference>
<dbReference type="PANTHER" id="PTHR20854:SF4">
    <property type="entry name" value="INOSITOL-1-MONOPHOSPHATASE-RELATED"/>
    <property type="match status" value="1"/>
</dbReference>
<accession>A0ABY5P637</accession>
<reference evidence="4 5" key="1">
    <citation type="submission" date="2022-08" db="EMBL/GenBank/DDBJ databases">
        <title>Aerococcaceae sp. nov isolated from spoiled eye mask.</title>
        <authorList>
            <person name="Zhou G."/>
            <person name="Xie X.-B."/>
            <person name="Shi Q.-S."/>
            <person name="Wang Y.-S."/>
            <person name="Wen X."/>
            <person name="Peng H."/>
            <person name="Yang X.-J."/>
            <person name="Tao H.-B."/>
            <person name="Huang X.-M."/>
        </authorList>
    </citation>
    <scope>NUCLEOTIDE SEQUENCE [LARGE SCALE GENOMIC DNA]</scope>
    <source>
        <strain evidence="5">DM20194951</strain>
    </source>
</reference>
<keyword evidence="1" id="KW-0479">Metal-binding</keyword>